<keyword evidence="10" id="KW-1185">Reference proteome</keyword>
<sequence length="215" mass="24183">MSDLSQPQFTLEYLSALSAAGIHPATLVDVLSEFESELHIETNTRPSAPELFSAFFTIYLLSLILEHDLNEARFLLQRIPQTRQKDPQIETATKLVKALYTRSYPEIYATLALPEWSAAAIPLVNRVEQDFKKSTFSLLSKAYTTITPGSVNLYLGLDTPEEETIKNLVSEGWSYDAERKLLKPSVKYNSGVSRVGQMDDRIERLTSLVTHLADV</sequence>
<keyword evidence="7" id="KW-0539">Nucleus</keyword>
<dbReference type="GO" id="GO:0008180">
    <property type="term" value="C:COP9 signalosome"/>
    <property type="evidence" value="ECO:0007669"/>
    <property type="project" value="UniProtKB-KW"/>
</dbReference>
<evidence type="ECO:0000256" key="4">
    <source>
        <dbReference type="ARBA" id="ARBA00014875"/>
    </source>
</evidence>
<dbReference type="GO" id="GO:0010387">
    <property type="term" value="P:COP9 signalosome assembly"/>
    <property type="evidence" value="ECO:0007669"/>
    <property type="project" value="InterPro"/>
</dbReference>
<dbReference type="OrthoDB" id="5351233at2759"/>
<dbReference type="Gene3D" id="1.25.40.990">
    <property type="match status" value="1"/>
</dbReference>
<evidence type="ECO:0000313" key="10">
    <source>
        <dbReference type="Proteomes" id="UP000018144"/>
    </source>
</evidence>
<name>U4LVR9_PYROM</name>
<accession>U4LVR9</accession>
<dbReference type="InterPro" id="IPR000717">
    <property type="entry name" value="PCI_dom"/>
</dbReference>
<dbReference type="eggNOG" id="KOG4414">
    <property type="taxonomic scope" value="Eukaryota"/>
</dbReference>
<dbReference type="OMA" id="LRAVWQT"/>
<comment type="subcellular location">
    <subcellularLocation>
        <location evidence="2">Cytoplasm</location>
    </subcellularLocation>
    <subcellularLocation>
        <location evidence="1">Nucleus</location>
    </subcellularLocation>
</comment>
<keyword evidence="6" id="KW-0736">Signalosome</keyword>
<evidence type="ECO:0000259" key="8">
    <source>
        <dbReference type="PROSITE" id="PS50250"/>
    </source>
</evidence>
<feature type="domain" description="PCI" evidence="8">
    <location>
        <begin position="19"/>
        <end position="200"/>
    </location>
</feature>
<evidence type="ECO:0000313" key="9">
    <source>
        <dbReference type="EMBL" id="CCX34807.1"/>
    </source>
</evidence>
<protein>
    <recommendedName>
        <fullName evidence="4">COP9 signalosome complex subunit 8</fullName>
    </recommendedName>
</protein>
<evidence type="ECO:0000256" key="3">
    <source>
        <dbReference type="ARBA" id="ARBA00008252"/>
    </source>
</evidence>
<dbReference type="Proteomes" id="UP000018144">
    <property type="component" value="Unassembled WGS sequence"/>
</dbReference>
<organism evidence="9 10">
    <name type="scientific">Pyronema omphalodes (strain CBS 100304)</name>
    <name type="common">Pyronema confluens</name>
    <dbReference type="NCBI Taxonomy" id="1076935"/>
    <lineage>
        <taxon>Eukaryota</taxon>
        <taxon>Fungi</taxon>
        <taxon>Dikarya</taxon>
        <taxon>Ascomycota</taxon>
        <taxon>Pezizomycotina</taxon>
        <taxon>Pezizomycetes</taxon>
        <taxon>Pezizales</taxon>
        <taxon>Pyronemataceae</taxon>
        <taxon>Pyronema</taxon>
    </lineage>
</organism>
<reference evidence="9 10" key="1">
    <citation type="journal article" date="2013" name="PLoS Genet.">
        <title>The genome and development-dependent transcriptomes of Pyronema confluens: a window into fungal evolution.</title>
        <authorList>
            <person name="Traeger S."/>
            <person name="Altegoer F."/>
            <person name="Freitag M."/>
            <person name="Gabaldon T."/>
            <person name="Kempken F."/>
            <person name="Kumar A."/>
            <person name="Marcet-Houben M."/>
            <person name="Poggeler S."/>
            <person name="Stajich J.E."/>
            <person name="Nowrousian M."/>
        </authorList>
    </citation>
    <scope>NUCLEOTIDE SEQUENCE [LARGE SCALE GENOMIC DNA]</scope>
    <source>
        <strain evidence="10">CBS 100304</strain>
        <tissue evidence="9">Vegetative mycelium</tissue>
    </source>
</reference>
<dbReference type="EMBL" id="HF936636">
    <property type="protein sequence ID" value="CCX34807.1"/>
    <property type="molecule type" value="Genomic_DNA"/>
</dbReference>
<dbReference type="STRING" id="1076935.U4LVR9"/>
<dbReference type="InterPro" id="IPR033464">
    <property type="entry name" value="CSN8_PSD8_EIF3K"/>
</dbReference>
<dbReference type="PANTHER" id="PTHR13339">
    <property type="entry name" value="COP9 SIGNALOSOME COMPLEX SUBUNIT 8"/>
    <property type="match status" value="1"/>
</dbReference>
<evidence type="ECO:0000256" key="5">
    <source>
        <dbReference type="ARBA" id="ARBA00022490"/>
    </source>
</evidence>
<dbReference type="PROSITE" id="PS50250">
    <property type="entry name" value="PCI"/>
    <property type="match status" value="1"/>
</dbReference>
<comment type="similarity">
    <text evidence="3">Belongs to the CSN8 family.</text>
</comment>
<gene>
    <name evidence="9" type="ORF">PCON_04325</name>
</gene>
<keyword evidence="5" id="KW-0963">Cytoplasm</keyword>
<dbReference type="AlphaFoldDB" id="U4LVR9"/>
<evidence type="ECO:0000256" key="2">
    <source>
        <dbReference type="ARBA" id="ARBA00004496"/>
    </source>
</evidence>
<proteinExistence type="inferred from homology"/>
<evidence type="ECO:0000256" key="6">
    <source>
        <dbReference type="ARBA" id="ARBA00022790"/>
    </source>
</evidence>
<evidence type="ECO:0000256" key="1">
    <source>
        <dbReference type="ARBA" id="ARBA00004123"/>
    </source>
</evidence>
<dbReference type="GO" id="GO:0000338">
    <property type="term" value="P:protein deneddylation"/>
    <property type="evidence" value="ECO:0007669"/>
    <property type="project" value="InterPro"/>
</dbReference>
<evidence type="ECO:0000256" key="7">
    <source>
        <dbReference type="ARBA" id="ARBA00023242"/>
    </source>
</evidence>
<dbReference type="Pfam" id="PF10075">
    <property type="entry name" value="CSN8_PSD8_EIF3K"/>
    <property type="match status" value="1"/>
</dbReference>
<dbReference type="GO" id="GO:0005737">
    <property type="term" value="C:cytoplasm"/>
    <property type="evidence" value="ECO:0007669"/>
    <property type="project" value="UniProtKB-SubCell"/>
</dbReference>
<dbReference type="InterPro" id="IPR033205">
    <property type="entry name" value="COP9_CSN8"/>
</dbReference>
<dbReference type="PANTHER" id="PTHR13339:SF0">
    <property type="entry name" value="COP9 SIGNALOSOME COMPLEX SUBUNIT 8"/>
    <property type="match status" value="1"/>
</dbReference>